<dbReference type="RefSeq" id="WP_271021812.1">
    <property type="nucleotide sequence ID" value="NZ_JAQHXR010000004.1"/>
</dbReference>
<reference evidence="6 7" key="1">
    <citation type="submission" date="2023-01" db="EMBL/GenBank/DDBJ databases">
        <title>Description of Helicobacter ibis sp. nov. isolated from faecal droppings of black-faced ibis (Theristicus melanopis).</title>
        <authorList>
            <person name="Lopez-Cantillo M."/>
            <person name="Vidal-Veuthey B."/>
            <person name="Mella A."/>
            <person name="De La Haba R."/>
            <person name="Collado L."/>
        </authorList>
    </citation>
    <scope>NUCLEOTIDE SEQUENCE [LARGE SCALE GENOMIC DNA]</scope>
    <source>
        <strain evidence="6 7">A82</strain>
    </source>
</reference>
<proteinExistence type="predicted"/>
<keyword evidence="2" id="KW-0201">Cytochrome c-type biogenesis</keyword>
<comment type="caution">
    <text evidence="6">The sequence shown here is derived from an EMBL/GenBank/DDBJ whole genome shotgun (WGS) entry which is preliminary data.</text>
</comment>
<keyword evidence="3" id="KW-1015">Disulfide bond</keyword>
<evidence type="ECO:0000259" key="5">
    <source>
        <dbReference type="PROSITE" id="PS51352"/>
    </source>
</evidence>
<dbReference type="PROSITE" id="PS00194">
    <property type="entry name" value="THIOREDOXIN_1"/>
    <property type="match status" value="1"/>
</dbReference>
<dbReference type="InterPro" id="IPR050553">
    <property type="entry name" value="Thioredoxin_ResA/DsbE_sf"/>
</dbReference>
<organism evidence="6 7">
    <name type="scientific">Helicobacter ibis</name>
    <dbReference type="NCBI Taxonomy" id="2962633"/>
    <lineage>
        <taxon>Bacteria</taxon>
        <taxon>Pseudomonadati</taxon>
        <taxon>Campylobacterota</taxon>
        <taxon>Epsilonproteobacteria</taxon>
        <taxon>Campylobacterales</taxon>
        <taxon>Helicobacteraceae</taxon>
        <taxon>Helicobacter</taxon>
    </lineage>
</organism>
<dbReference type="PROSITE" id="PS51257">
    <property type="entry name" value="PROKAR_LIPOPROTEIN"/>
    <property type="match status" value="1"/>
</dbReference>
<dbReference type="InterPro" id="IPR036249">
    <property type="entry name" value="Thioredoxin-like_sf"/>
</dbReference>
<dbReference type="Proteomes" id="UP001210261">
    <property type="component" value="Unassembled WGS sequence"/>
</dbReference>
<keyword evidence="7" id="KW-1185">Reference proteome</keyword>
<dbReference type="Pfam" id="PF00578">
    <property type="entry name" value="AhpC-TSA"/>
    <property type="match status" value="1"/>
</dbReference>
<evidence type="ECO:0000256" key="4">
    <source>
        <dbReference type="ARBA" id="ARBA00023284"/>
    </source>
</evidence>
<evidence type="ECO:0000313" key="7">
    <source>
        <dbReference type="Proteomes" id="UP001210261"/>
    </source>
</evidence>
<evidence type="ECO:0000256" key="2">
    <source>
        <dbReference type="ARBA" id="ARBA00022748"/>
    </source>
</evidence>
<gene>
    <name evidence="6" type="ORF">PF021_07220</name>
</gene>
<dbReference type="InterPro" id="IPR017937">
    <property type="entry name" value="Thioredoxin_CS"/>
</dbReference>
<sequence length="191" mass="21858">MKLIVMLFMIFMIVGCDTRKDIDDAQIKSEKLINLTLSANNGEKVEIKQIQATSDNLLENLEVKGSSEIVLLFFFTTWCEPCLGVMPHMERLSMQFDNKVKIYGIPIDDFVGEIENFESSVMLFVNSNEIKMPIIVDNFRLELLEYLQNIEGIPLLALYDNGSYVIDYLGAIPEEMLEFDITQLLNKDNQG</sequence>
<feature type="domain" description="Thioredoxin" evidence="5">
    <location>
        <begin position="26"/>
        <end position="186"/>
    </location>
</feature>
<dbReference type="EMBL" id="JAQHXR010000004">
    <property type="protein sequence ID" value="MDA3969454.1"/>
    <property type="molecule type" value="Genomic_DNA"/>
</dbReference>
<dbReference type="Gene3D" id="3.40.30.10">
    <property type="entry name" value="Glutaredoxin"/>
    <property type="match status" value="1"/>
</dbReference>
<accession>A0ABT4VFH2</accession>
<evidence type="ECO:0000256" key="1">
    <source>
        <dbReference type="ARBA" id="ARBA00004196"/>
    </source>
</evidence>
<dbReference type="PROSITE" id="PS51352">
    <property type="entry name" value="THIOREDOXIN_2"/>
    <property type="match status" value="1"/>
</dbReference>
<dbReference type="PANTHER" id="PTHR42852">
    <property type="entry name" value="THIOL:DISULFIDE INTERCHANGE PROTEIN DSBE"/>
    <property type="match status" value="1"/>
</dbReference>
<name>A0ABT4VFH2_9HELI</name>
<protein>
    <submittedName>
        <fullName evidence="6">TlpA disulfide reductase family protein</fullName>
    </submittedName>
</protein>
<keyword evidence="4" id="KW-0676">Redox-active center</keyword>
<dbReference type="SUPFAM" id="SSF52833">
    <property type="entry name" value="Thioredoxin-like"/>
    <property type="match status" value="1"/>
</dbReference>
<dbReference type="CDD" id="cd02966">
    <property type="entry name" value="TlpA_like_family"/>
    <property type="match status" value="1"/>
</dbReference>
<dbReference type="InterPro" id="IPR000866">
    <property type="entry name" value="AhpC/TSA"/>
</dbReference>
<dbReference type="InterPro" id="IPR013766">
    <property type="entry name" value="Thioredoxin_domain"/>
</dbReference>
<evidence type="ECO:0000256" key="3">
    <source>
        <dbReference type="ARBA" id="ARBA00023157"/>
    </source>
</evidence>
<comment type="subcellular location">
    <subcellularLocation>
        <location evidence="1">Cell envelope</location>
    </subcellularLocation>
</comment>
<evidence type="ECO:0000313" key="6">
    <source>
        <dbReference type="EMBL" id="MDA3969454.1"/>
    </source>
</evidence>
<dbReference type="PANTHER" id="PTHR42852:SF6">
    <property type="entry name" value="THIOL:DISULFIDE INTERCHANGE PROTEIN DSBE"/>
    <property type="match status" value="1"/>
</dbReference>